<reference evidence="1" key="1">
    <citation type="submission" date="2024-09" db="EMBL/GenBank/DDBJ databases">
        <title>Draft Genome Sequences of Neofusicoccum parvum.</title>
        <authorList>
            <person name="Ashida A."/>
            <person name="Camagna M."/>
            <person name="Tanaka A."/>
            <person name="Takemoto D."/>
        </authorList>
    </citation>
    <scope>NUCLEOTIDE SEQUENCE</scope>
    <source>
        <strain evidence="1">PPO83</strain>
    </source>
</reference>
<name>A0ACB5SKW2_9PEZI</name>
<dbReference type="EMBL" id="BSXG01000121">
    <property type="protein sequence ID" value="GME45874.1"/>
    <property type="molecule type" value="Genomic_DNA"/>
</dbReference>
<comment type="caution">
    <text evidence="1">The sequence shown here is derived from an EMBL/GenBank/DDBJ whole genome shotgun (WGS) entry which is preliminary data.</text>
</comment>
<organism evidence="1 2">
    <name type="scientific">Neofusicoccum parvum</name>
    <dbReference type="NCBI Taxonomy" id="310453"/>
    <lineage>
        <taxon>Eukaryota</taxon>
        <taxon>Fungi</taxon>
        <taxon>Dikarya</taxon>
        <taxon>Ascomycota</taxon>
        <taxon>Pezizomycotina</taxon>
        <taxon>Dothideomycetes</taxon>
        <taxon>Dothideomycetes incertae sedis</taxon>
        <taxon>Botryosphaeriales</taxon>
        <taxon>Botryosphaeriaceae</taxon>
        <taxon>Neofusicoccum</taxon>
    </lineage>
</organism>
<keyword evidence="2" id="KW-1185">Reference proteome</keyword>
<gene>
    <name evidence="1" type="primary">g6438</name>
    <name evidence="1" type="ORF">NpPPO83_00006438</name>
</gene>
<dbReference type="Proteomes" id="UP001165186">
    <property type="component" value="Unassembled WGS sequence"/>
</dbReference>
<keyword evidence="1" id="KW-0808">Transferase</keyword>
<keyword evidence="1" id="KW-0328">Glycosyltransferase</keyword>
<accession>A0ACB5SKW2</accession>
<evidence type="ECO:0000313" key="2">
    <source>
        <dbReference type="Proteomes" id="UP001165186"/>
    </source>
</evidence>
<protein>
    <submittedName>
        <fullName evidence="1">Nicotinate phosphoribosyltransferase</fullName>
    </submittedName>
</protein>
<sequence>MRYSLAALSLLAASLTTAAPVDSNAVAARDPVNSGHTLSFLSAEGLGDLFGDGSDAPSKGAHAGKAKRAPRDPVNADAILKFLSGEGNGDELGDGSDAKAKREPVNADAILAFLAGEGNGDELGDGSDAEKQKQQ</sequence>
<evidence type="ECO:0000313" key="1">
    <source>
        <dbReference type="EMBL" id="GME45874.1"/>
    </source>
</evidence>
<proteinExistence type="predicted"/>